<accession>A0ABU7X4T7</accession>
<feature type="region of interest" description="Disordered" evidence="3">
    <location>
        <begin position="1"/>
        <end position="53"/>
    </location>
</feature>
<dbReference type="Gene3D" id="1.10.357.10">
    <property type="entry name" value="Tetracycline Repressor, domain 2"/>
    <property type="match status" value="1"/>
</dbReference>
<dbReference type="RefSeq" id="WP_331789726.1">
    <property type="nucleotide sequence ID" value="NZ_JAVFKM010000032.1"/>
</dbReference>
<sequence length="236" mass="25835">MNDPEAYDPDADVPDGCEPEEYEPAVDGRWSDGQRSEGQRSDGQWSDGQHRPEGQLQRQALLEAALRIIERDGAAGITHRTVAREAQLPTSAATSAFESPDVLLTAALTSAMELETERLRQLTAAPADGAGTAGGHGDKRRMLARLTAGALADRGPQLAEFELCLLAARRPELRSHTRRWSEALADFARLHTQDPLRVALFIRAYEGLRLQALLADESPAAEEFEAMLWELLPDEG</sequence>
<evidence type="ECO:0000256" key="2">
    <source>
        <dbReference type="PROSITE-ProRule" id="PRU00335"/>
    </source>
</evidence>
<feature type="DNA-binding region" description="H-T-H motif" evidence="2">
    <location>
        <begin position="78"/>
        <end position="97"/>
    </location>
</feature>
<name>A0ABU7X4T7_9ACTN</name>
<keyword evidence="1 2" id="KW-0238">DNA-binding</keyword>
<gene>
    <name evidence="5" type="ORF">RB636_37055</name>
</gene>
<evidence type="ECO:0000256" key="3">
    <source>
        <dbReference type="SAM" id="MobiDB-lite"/>
    </source>
</evidence>
<dbReference type="InterPro" id="IPR041583">
    <property type="entry name" value="TetR_C_31"/>
</dbReference>
<feature type="compositionally biased region" description="Acidic residues" evidence="3">
    <location>
        <begin position="1"/>
        <end position="24"/>
    </location>
</feature>
<dbReference type="Pfam" id="PF17940">
    <property type="entry name" value="TetR_C_31"/>
    <property type="match status" value="1"/>
</dbReference>
<evidence type="ECO:0000259" key="4">
    <source>
        <dbReference type="PROSITE" id="PS50977"/>
    </source>
</evidence>
<feature type="domain" description="HTH tetR-type" evidence="4">
    <location>
        <begin position="55"/>
        <end position="115"/>
    </location>
</feature>
<reference evidence="5 6" key="1">
    <citation type="submission" date="2023-08" db="EMBL/GenBank/DDBJ databases">
        <authorList>
            <person name="Sharma P."/>
            <person name="Verma V."/>
            <person name="Mohan M.K."/>
            <person name="Dubey A.K."/>
        </authorList>
    </citation>
    <scope>NUCLEOTIDE SEQUENCE [LARGE SCALE GENOMIC DNA]</scope>
    <source>
        <strain evidence="5 6">ADP4</strain>
    </source>
</reference>
<dbReference type="SUPFAM" id="SSF46689">
    <property type="entry name" value="Homeodomain-like"/>
    <property type="match status" value="1"/>
</dbReference>
<protein>
    <submittedName>
        <fullName evidence="5">TetR family transcriptional regulator</fullName>
    </submittedName>
</protein>
<evidence type="ECO:0000313" key="5">
    <source>
        <dbReference type="EMBL" id="MEF3118773.1"/>
    </source>
</evidence>
<keyword evidence="6" id="KW-1185">Reference proteome</keyword>
<dbReference type="EMBL" id="JAVFKM010000032">
    <property type="protein sequence ID" value="MEF3118773.1"/>
    <property type="molecule type" value="Genomic_DNA"/>
</dbReference>
<dbReference type="PROSITE" id="PS50977">
    <property type="entry name" value="HTH_TETR_2"/>
    <property type="match status" value="1"/>
</dbReference>
<evidence type="ECO:0000313" key="6">
    <source>
        <dbReference type="Proteomes" id="UP001348265"/>
    </source>
</evidence>
<evidence type="ECO:0000256" key="1">
    <source>
        <dbReference type="ARBA" id="ARBA00023125"/>
    </source>
</evidence>
<dbReference type="InterPro" id="IPR009057">
    <property type="entry name" value="Homeodomain-like_sf"/>
</dbReference>
<organism evidence="5 6">
    <name type="scientific">Streptomyces chrestomyceticus</name>
    <dbReference type="NCBI Taxonomy" id="68185"/>
    <lineage>
        <taxon>Bacteria</taxon>
        <taxon>Bacillati</taxon>
        <taxon>Actinomycetota</taxon>
        <taxon>Actinomycetes</taxon>
        <taxon>Kitasatosporales</taxon>
        <taxon>Streptomycetaceae</taxon>
        <taxon>Streptomyces</taxon>
    </lineage>
</organism>
<comment type="caution">
    <text evidence="5">The sequence shown here is derived from an EMBL/GenBank/DDBJ whole genome shotgun (WGS) entry which is preliminary data.</text>
</comment>
<feature type="compositionally biased region" description="Basic and acidic residues" evidence="3">
    <location>
        <begin position="29"/>
        <end position="40"/>
    </location>
</feature>
<proteinExistence type="predicted"/>
<dbReference type="Proteomes" id="UP001348265">
    <property type="component" value="Unassembled WGS sequence"/>
</dbReference>
<dbReference type="InterPro" id="IPR001647">
    <property type="entry name" value="HTH_TetR"/>
</dbReference>